<keyword evidence="3" id="KW-1185">Reference proteome</keyword>
<feature type="region of interest" description="Disordered" evidence="1">
    <location>
        <begin position="39"/>
        <end position="79"/>
    </location>
</feature>
<accession>A0A0B2UUH3</accession>
<feature type="compositionally biased region" description="Basic residues" evidence="1">
    <location>
        <begin position="56"/>
        <end position="70"/>
    </location>
</feature>
<gene>
    <name evidence="2" type="ORF">Tcan_12565</name>
</gene>
<dbReference type="EMBL" id="JPKZ01003155">
    <property type="protein sequence ID" value="KHN73053.1"/>
    <property type="molecule type" value="Genomic_DNA"/>
</dbReference>
<name>A0A0B2UUH3_TOXCA</name>
<sequence length="79" mass="8930">MIHRGQSEGGEELSDVQSESDVEEPLLSAGVHEYFVHNQERPADRAQKLSPIYGKSKARRKARCSGRPRKKGDQCWCFA</sequence>
<evidence type="ECO:0000256" key="1">
    <source>
        <dbReference type="SAM" id="MobiDB-lite"/>
    </source>
</evidence>
<organism evidence="2 3">
    <name type="scientific">Toxocara canis</name>
    <name type="common">Canine roundworm</name>
    <dbReference type="NCBI Taxonomy" id="6265"/>
    <lineage>
        <taxon>Eukaryota</taxon>
        <taxon>Metazoa</taxon>
        <taxon>Ecdysozoa</taxon>
        <taxon>Nematoda</taxon>
        <taxon>Chromadorea</taxon>
        <taxon>Rhabditida</taxon>
        <taxon>Spirurina</taxon>
        <taxon>Ascaridomorpha</taxon>
        <taxon>Ascaridoidea</taxon>
        <taxon>Toxocaridae</taxon>
        <taxon>Toxocara</taxon>
    </lineage>
</organism>
<reference evidence="2 3" key="1">
    <citation type="submission" date="2014-11" db="EMBL/GenBank/DDBJ databases">
        <title>Genetic blueprint of the zoonotic pathogen Toxocara canis.</title>
        <authorList>
            <person name="Zhu X.-Q."/>
            <person name="Korhonen P.K."/>
            <person name="Cai H."/>
            <person name="Young N.D."/>
            <person name="Nejsum P."/>
            <person name="von Samson-Himmelstjerna G."/>
            <person name="Boag P.R."/>
            <person name="Tan P."/>
            <person name="Li Q."/>
            <person name="Min J."/>
            <person name="Yang Y."/>
            <person name="Wang X."/>
            <person name="Fang X."/>
            <person name="Hall R.S."/>
            <person name="Hofmann A."/>
            <person name="Sternberg P.W."/>
            <person name="Jex A.R."/>
            <person name="Gasser R.B."/>
        </authorList>
    </citation>
    <scope>NUCLEOTIDE SEQUENCE [LARGE SCALE GENOMIC DNA]</scope>
    <source>
        <strain evidence="2">PN_DK_2014</strain>
    </source>
</reference>
<protein>
    <submittedName>
        <fullName evidence="2">Uncharacterized protein</fullName>
    </submittedName>
</protein>
<evidence type="ECO:0000313" key="3">
    <source>
        <dbReference type="Proteomes" id="UP000031036"/>
    </source>
</evidence>
<evidence type="ECO:0000313" key="2">
    <source>
        <dbReference type="EMBL" id="KHN73053.1"/>
    </source>
</evidence>
<comment type="caution">
    <text evidence="2">The sequence shown here is derived from an EMBL/GenBank/DDBJ whole genome shotgun (WGS) entry which is preliminary data.</text>
</comment>
<feature type="compositionally biased region" description="Acidic residues" evidence="1">
    <location>
        <begin position="9"/>
        <end position="23"/>
    </location>
</feature>
<feature type="region of interest" description="Disordered" evidence="1">
    <location>
        <begin position="1"/>
        <end position="23"/>
    </location>
</feature>
<dbReference type="AlphaFoldDB" id="A0A0B2UUH3"/>
<proteinExistence type="predicted"/>
<dbReference type="Proteomes" id="UP000031036">
    <property type="component" value="Unassembled WGS sequence"/>
</dbReference>